<name>A0A0G0D5Z9_9BACT</name>
<dbReference type="AlphaFoldDB" id="A0A0G0D5Z9"/>
<reference evidence="1 2" key="1">
    <citation type="journal article" date="2015" name="Nature">
        <title>rRNA introns, odd ribosomes, and small enigmatic genomes across a large radiation of phyla.</title>
        <authorList>
            <person name="Brown C.T."/>
            <person name="Hug L.A."/>
            <person name="Thomas B.C."/>
            <person name="Sharon I."/>
            <person name="Castelle C.J."/>
            <person name="Singh A."/>
            <person name="Wilkins M.J."/>
            <person name="Williams K.H."/>
            <person name="Banfield J.F."/>
        </authorList>
    </citation>
    <scope>NUCLEOTIDE SEQUENCE [LARGE SCALE GENOMIC DNA]</scope>
</reference>
<dbReference type="EMBL" id="LBQZ01000002">
    <property type="protein sequence ID" value="KKP89599.1"/>
    <property type="molecule type" value="Genomic_DNA"/>
</dbReference>
<gene>
    <name evidence="1" type="ORF">UR91_C0002G0027</name>
</gene>
<proteinExistence type="predicted"/>
<organism evidence="1 2">
    <name type="scientific">Candidatus Nomurabacteria bacterium GW2011_GWC2_35_8</name>
    <dbReference type="NCBI Taxonomy" id="1618752"/>
    <lineage>
        <taxon>Bacteria</taxon>
        <taxon>Candidatus Nomuraibacteriota</taxon>
    </lineage>
</organism>
<comment type="caution">
    <text evidence="1">The sequence shown here is derived from an EMBL/GenBank/DDBJ whole genome shotgun (WGS) entry which is preliminary data.</text>
</comment>
<dbReference type="Proteomes" id="UP000034798">
    <property type="component" value="Unassembled WGS sequence"/>
</dbReference>
<accession>A0A0G0D5Z9</accession>
<sequence>FQKKPQDEIPKEEDLFGDTEAALKEALKRYQEDFPPEEGK</sequence>
<evidence type="ECO:0000313" key="2">
    <source>
        <dbReference type="Proteomes" id="UP000034798"/>
    </source>
</evidence>
<evidence type="ECO:0000313" key="1">
    <source>
        <dbReference type="EMBL" id="KKP89599.1"/>
    </source>
</evidence>
<feature type="non-terminal residue" evidence="1">
    <location>
        <position position="1"/>
    </location>
</feature>
<protein>
    <submittedName>
        <fullName evidence="1">Uncharacterized protein</fullName>
    </submittedName>
</protein>